<dbReference type="GO" id="GO:0055085">
    <property type="term" value="P:transmembrane transport"/>
    <property type="evidence" value="ECO:0007669"/>
    <property type="project" value="InterPro"/>
</dbReference>
<dbReference type="PANTHER" id="PTHR42929">
    <property type="entry name" value="INNER MEMBRANE ABC TRANSPORTER PERMEASE PROTEIN YDCU-RELATED-RELATED"/>
    <property type="match status" value="1"/>
</dbReference>
<dbReference type="Proteomes" id="UP000291483">
    <property type="component" value="Unassembled WGS sequence"/>
</dbReference>
<evidence type="ECO:0000313" key="11">
    <source>
        <dbReference type="Proteomes" id="UP000291483"/>
    </source>
</evidence>
<dbReference type="RefSeq" id="WP_207226262.1">
    <property type="nucleotide sequence ID" value="NZ_SHLC01000001.1"/>
</dbReference>
<evidence type="ECO:0000256" key="6">
    <source>
        <dbReference type="ARBA" id="ARBA00022989"/>
    </source>
</evidence>
<evidence type="ECO:0000259" key="9">
    <source>
        <dbReference type="PROSITE" id="PS50928"/>
    </source>
</evidence>
<sequence length="304" mass="33089">MTSDTAPSGAAPRGSRRRWAPAPFLAPGMVVLSLFVAVPILLITSYAFFTRGRFGGVQFTFTLDNFARLADPLYLKVIATSVGIGLIVTLLALLLGYPTALVITRLPAKWRTIALVAVLLPFWTNFLIRTYAWILLLNNAGWINQGLQAVGIIDEPLTLLYTQPAVVVGLLYMYLPLMVLPLYSSLSAQDAQLAEAATNLGSSPWRVFRTVTFPLSIPGVLTGCVFVFVPAMGNFVIPELLGGGKTVLIGNLVRDQFLKARDWPFGAAIALVLTIMLLLLLFAQQRASRRVTEGPAERKVTTRA</sequence>
<dbReference type="CDD" id="cd06261">
    <property type="entry name" value="TM_PBP2"/>
    <property type="match status" value="1"/>
</dbReference>
<dbReference type="PANTHER" id="PTHR42929:SF1">
    <property type="entry name" value="INNER MEMBRANE ABC TRANSPORTER PERMEASE PROTEIN YDCU-RELATED"/>
    <property type="match status" value="1"/>
</dbReference>
<protein>
    <submittedName>
        <fullName evidence="10">Spermidine/putrescine transport system permease protein</fullName>
    </submittedName>
</protein>
<evidence type="ECO:0000256" key="8">
    <source>
        <dbReference type="RuleBase" id="RU363032"/>
    </source>
</evidence>
<feature type="transmembrane region" description="Helical" evidence="8">
    <location>
        <begin position="165"/>
        <end position="186"/>
    </location>
</feature>
<dbReference type="InterPro" id="IPR035906">
    <property type="entry name" value="MetI-like_sf"/>
</dbReference>
<dbReference type="AlphaFoldDB" id="A0A4V2GB56"/>
<keyword evidence="6 8" id="KW-1133">Transmembrane helix</keyword>
<dbReference type="EMBL" id="SHLC01000001">
    <property type="protein sequence ID" value="RZU66576.1"/>
    <property type="molecule type" value="Genomic_DNA"/>
</dbReference>
<feature type="domain" description="ABC transmembrane type-1" evidence="9">
    <location>
        <begin position="78"/>
        <end position="284"/>
    </location>
</feature>
<evidence type="ECO:0000256" key="5">
    <source>
        <dbReference type="ARBA" id="ARBA00022692"/>
    </source>
</evidence>
<feature type="transmembrane region" description="Helical" evidence="8">
    <location>
        <begin position="263"/>
        <end position="283"/>
    </location>
</feature>
<comment type="subcellular location">
    <subcellularLocation>
        <location evidence="1 8">Cell membrane</location>
        <topology evidence="1 8">Multi-pass membrane protein</topology>
    </subcellularLocation>
</comment>
<keyword evidence="7 8" id="KW-0472">Membrane</keyword>
<dbReference type="InterPro" id="IPR000515">
    <property type="entry name" value="MetI-like"/>
</dbReference>
<evidence type="ECO:0000256" key="3">
    <source>
        <dbReference type="ARBA" id="ARBA00022448"/>
    </source>
</evidence>
<dbReference type="GO" id="GO:0005886">
    <property type="term" value="C:plasma membrane"/>
    <property type="evidence" value="ECO:0007669"/>
    <property type="project" value="UniProtKB-SubCell"/>
</dbReference>
<evidence type="ECO:0000256" key="1">
    <source>
        <dbReference type="ARBA" id="ARBA00004651"/>
    </source>
</evidence>
<keyword evidence="5 8" id="KW-0812">Transmembrane</keyword>
<dbReference type="Gene3D" id="1.10.3720.10">
    <property type="entry name" value="MetI-like"/>
    <property type="match status" value="1"/>
</dbReference>
<feature type="transmembrane region" description="Helical" evidence="8">
    <location>
        <begin position="73"/>
        <end position="100"/>
    </location>
</feature>
<keyword evidence="11" id="KW-1185">Reference proteome</keyword>
<accession>A0A4V2GB56</accession>
<name>A0A4V2GB56_9MICO</name>
<dbReference type="Pfam" id="PF00528">
    <property type="entry name" value="BPD_transp_1"/>
    <property type="match status" value="1"/>
</dbReference>
<feature type="transmembrane region" description="Helical" evidence="8">
    <location>
        <begin position="112"/>
        <end position="134"/>
    </location>
</feature>
<evidence type="ECO:0000256" key="4">
    <source>
        <dbReference type="ARBA" id="ARBA00022475"/>
    </source>
</evidence>
<reference evidence="10 11" key="1">
    <citation type="submission" date="2019-02" db="EMBL/GenBank/DDBJ databases">
        <title>Sequencing the genomes of 1000 actinobacteria strains.</title>
        <authorList>
            <person name="Klenk H.-P."/>
        </authorList>
    </citation>
    <scope>NUCLEOTIDE SEQUENCE [LARGE SCALE GENOMIC DNA]</scope>
    <source>
        <strain evidence="10 11">DSM 18319</strain>
    </source>
</reference>
<keyword evidence="3 8" id="KW-0813">Transport</keyword>
<dbReference type="SUPFAM" id="SSF161098">
    <property type="entry name" value="MetI-like"/>
    <property type="match status" value="1"/>
</dbReference>
<evidence type="ECO:0000256" key="2">
    <source>
        <dbReference type="ARBA" id="ARBA00007069"/>
    </source>
</evidence>
<evidence type="ECO:0000256" key="7">
    <source>
        <dbReference type="ARBA" id="ARBA00023136"/>
    </source>
</evidence>
<keyword evidence="4" id="KW-1003">Cell membrane</keyword>
<proteinExistence type="inferred from homology"/>
<comment type="similarity">
    <text evidence="2">Belongs to the binding-protein-dependent transport system permease family. CysTW subfamily.</text>
</comment>
<dbReference type="PROSITE" id="PS50928">
    <property type="entry name" value="ABC_TM1"/>
    <property type="match status" value="1"/>
</dbReference>
<feature type="transmembrane region" description="Helical" evidence="8">
    <location>
        <begin position="207"/>
        <end position="229"/>
    </location>
</feature>
<gene>
    <name evidence="10" type="ORF">EV379_2938</name>
</gene>
<feature type="transmembrane region" description="Helical" evidence="8">
    <location>
        <begin position="24"/>
        <end position="49"/>
    </location>
</feature>
<organism evidence="10 11">
    <name type="scientific">Microterricola gilva</name>
    <dbReference type="NCBI Taxonomy" id="393267"/>
    <lineage>
        <taxon>Bacteria</taxon>
        <taxon>Bacillati</taxon>
        <taxon>Actinomycetota</taxon>
        <taxon>Actinomycetes</taxon>
        <taxon>Micrococcales</taxon>
        <taxon>Microbacteriaceae</taxon>
        <taxon>Microterricola</taxon>
    </lineage>
</organism>
<evidence type="ECO:0000313" key="10">
    <source>
        <dbReference type="EMBL" id="RZU66576.1"/>
    </source>
</evidence>
<comment type="caution">
    <text evidence="10">The sequence shown here is derived from an EMBL/GenBank/DDBJ whole genome shotgun (WGS) entry which is preliminary data.</text>
</comment>